<evidence type="ECO:0000313" key="3">
    <source>
        <dbReference type="Proteomes" id="UP000593605"/>
    </source>
</evidence>
<dbReference type="KEGG" id="civ:IMZ16_05145"/>
<dbReference type="Proteomes" id="UP000593605">
    <property type="component" value="Chromosome"/>
</dbReference>
<name>A0A7M1SZB9_9FLAO</name>
<evidence type="ECO:0000313" key="2">
    <source>
        <dbReference type="EMBL" id="QOR72936.1"/>
    </source>
</evidence>
<feature type="transmembrane region" description="Helical" evidence="1">
    <location>
        <begin position="91"/>
        <end position="113"/>
    </location>
</feature>
<dbReference type="EMBL" id="CP063145">
    <property type="protein sequence ID" value="QOR72936.1"/>
    <property type="molecule type" value="Genomic_DNA"/>
</dbReference>
<gene>
    <name evidence="2" type="ORF">IMZ16_05145</name>
</gene>
<proteinExistence type="predicted"/>
<keyword evidence="1" id="KW-0812">Transmembrane</keyword>
<accession>A0A7M1SZB9</accession>
<reference evidence="2 3" key="1">
    <citation type="submission" date="2020-10" db="EMBL/GenBank/DDBJ databases">
        <title>Complete genome of Cruoricapor ignavus strain M1214 isolated from the blood culture of a febrile patient.</title>
        <authorList>
            <person name="Guglielmino C.J.D."/>
        </authorList>
    </citation>
    <scope>NUCLEOTIDE SEQUENCE [LARGE SCALE GENOMIC DNA]</scope>
    <source>
        <strain evidence="2 3">M1214</strain>
    </source>
</reference>
<evidence type="ECO:0000256" key="1">
    <source>
        <dbReference type="SAM" id="Phobius"/>
    </source>
</evidence>
<organism evidence="2 3">
    <name type="scientific">Cruoricaptor ignavus</name>
    <dbReference type="NCBI Taxonomy" id="1118202"/>
    <lineage>
        <taxon>Bacteria</taxon>
        <taxon>Pseudomonadati</taxon>
        <taxon>Bacteroidota</taxon>
        <taxon>Flavobacteriia</taxon>
        <taxon>Flavobacteriales</taxon>
        <taxon>Weeksellaceae</taxon>
        <taxon>Cruoricaptor</taxon>
    </lineage>
</organism>
<protein>
    <submittedName>
        <fullName evidence="2">Uncharacterized protein</fullName>
    </submittedName>
</protein>
<keyword evidence="1" id="KW-1133">Transmembrane helix</keyword>
<sequence length="121" mass="13997">MKSSEIIKIRNYGDGWPRYRKVLQLTFTDHSRLIFTGEKGSHSKEIRAKAKPGSEVIFRKRLVGNSEHNPHSLMIDEEVIYTKKDFEAYSYFALVCLSLPILLCVYIEFLNIINSIKARSS</sequence>
<keyword evidence="1" id="KW-0472">Membrane</keyword>
<dbReference type="RefSeq" id="WP_193439166.1">
    <property type="nucleotide sequence ID" value="NZ_CP063145.1"/>
</dbReference>
<dbReference type="AlphaFoldDB" id="A0A7M1SZB9"/>